<name>K2A326_9BACT</name>
<proteinExistence type="predicted"/>
<dbReference type="EMBL" id="AMFJ01028868">
    <property type="protein sequence ID" value="EKD44424.1"/>
    <property type="molecule type" value="Genomic_DNA"/>
</dbReference>
<sequence>MKQDYPTDKKYEVKMKGIHISILEIFCYRFDDIRDKNTVNSPKWKPNERFCEKFFVSFEWAKKSFDYGESGHR</sequence>
<accession>K2A326</accession>
<dbReference type="AlphaFoldDB" id="K2A326"/>
<evidence type="ECO:0000313" key="1">
    <source>
        <dbReference type="EMBL" id="EKD44424.1"/>
    </source>
</evidence>
<gene>
    <name evidence="1" type="ORF">ACD_71C00137G0001</name>
</gene>
<organism evidence="1">
    <name type="scientific">uncultured bacterium</name>
    <name type="common">gcode 4</name>
    <dbReference type="NCBI Taxonomy" id="1234023"/>
    <lineage>
        <taxon>Bacteria</taxon>
        <taxon>environmental samples</taxon>
    </lineage>
</organism>
<reference evidence="1" key="1">
    <citation type="journal article" date="2012" name="Science">
        <title>Fermentation, hydrogen, and sulfur metabolism in multiple uncultivated bacterial phyla.</title>
        <authorList>
            <person name="Wrighton K.C."/>
            <person name="Thomas B.C."/>
            <person name="Sharon I."/>
            <person name="Miller C.S."/>
            <person name="Castelle C.J."/>
            <person name="VerBerkmoes N.C."/>
            <person name="Wilkins M.J."/>
            <person name="Hettich R.L."/>
            <person name="Lipton M.S."/>
            <person name="Williams K.H."/>
            <person name="Long P.E."/>
            <person name="Banfield J.F."/>
        </authorList>
    </citation>
    <scope>NUCLEOTIDE SEQUENCE [LARGE SCALE GENOMIC DNA]</scope>
</reference>
<comment type="caution">
    <text evidence="1">The sequence shown here is derived from an EMBL/GenBank/DDBJ whole genome shotgun (WGS) entry which is preliminary data.</text>
</comment>
<protein>
    <submittedName>
        <fullName evidence="1">Uncharacterized protein</fullName>
    </submittedName>
</protein>